<accession>A0A7J7LIK7</accession>
<name>A0A7J7LIK7_9MAGN</name>
<comment type="caution">
    <text evidence="1">The sequence shown here is derived from an EMBL/GenBank/DDBJ whole genome shotgun (WGS) entry which is preliminary data.</text>
</comment>
<evidence type="ECO:0000313" key="2">
    <source>
        <dbReference type="Proteomes" id="UP000541444"/>
    </source>
</evidence>
<gene>
    <name evidence="1" type="ORF">GIB67_039449</name>
</gene>
<organism evidence="1 2">
    <name type="scientific">Kingdonia uniflora</name>
    <dbReference type="NCBI Taxonomy" id="39325"/>
    <lineage>
        <taxon>Eukaryota</taxon>
        <taxon>Viridiplantae</taxon>
        <taxon>Streptophyta</taxon>
        <taxon>Embryophyta</taxon>
        <taxon>Tracheophyta</taxon>
        <taxon>Spermatophyta</taxon>
        <taxon>Magnoliopsida</taxon>
        <taxon>Ranunculales</taxon>
        <taxon>Circaeasteraceae</taxon>
        <taxon>Kingdonia</taxon>
    </lineage>
</organism>
<keyword evidence="2" id="KW-1185">Reference proteome</keyword>
<sequence length="51" mass="5713">DNGQNPKYNLQNIPSAQTSPTMLSSYTILQFSQALKMDASYELNTSPFIDE</sequence>
<dbReference type="Proteomes" id="UP000541444">
    <property type="component" value="Unassembled WGS sequence"/>
</dbReference>
<dbReference type="EMBL" id="JACGCM010002254">
    <property type="protein sequence ID" value="KAF6142485.1"/>
    <property type="molecule type" value="Genomic_DNA"/>
</dbReference>
<evidence type="ECO:0000313" key="1">
    <source>
        <dbReference type="EMBL" id="KAF6142485.1"/>
    </source>
</evidence>
<protein>
    <submittedName>
        <fullName evidence="1">Uncharacterized protein</fullName>
    </submittedName>
</protein>
<feature type="non-terminal residue" evidence="1">
    <location>
        <position position="51"/>
    </location>
</feature>
<reference evidence="1 2" key="1">
    <citation type="journal article" date="2020" name="IScience">
        <title>Genome Sequencing of the Endangered Kingdonia uniflora (Circaeasteraceae, Ranunculales) Reveals Potential Mechanisms of Evolutionary Specialization.</title>
        <authorList>
            <person name="Sun Y."/>
            <person name="Deng T."/>
            <person name="Zhang A."/>
            <person name="Moore M.J."/>
            <person name="Landis J.B."/>
            <person name="Lin N."/>
            <person name="Zhang H."/>
            <person name="Zhang X."/>
            <person name="Huang J."/>
            <person name="Zhang X."/>
            <person name="Sun H."/>
            <person name="Wang H."/>
        </authorList>
    </citation>
    <scope>NUCLEOTIDE SEQUENCE [LARGE SCALE GENOMIC DNA]</scope>
    <source>
        <strain evidence="1">TB1705</strain>
        <tissue evidence="1">Leaf</tissue>
    </source>
</reference>
<dbReference type="AlphaFoldDB" id="A0A7J7LIK7"/>
<proteinExistence type="predicted"/>